<name>A0A3G2KCZ2_9CAUD</name>
<accession>A0A3G2KCZ2</accession>
<dbReference type="RefSeq" id="YP_009815701.1">
    <property type="nucleotide sequence ID" value="NC_048098.1"/>
</dbReference>
<dbReference type="GeneID" id="55006931"/>
<keyword evidence="2" id="KW-1185">Reference proteome</keyword>
<proteinExistence type="predicted"/>
<gene>
    <name evidence="1" type="primary">15</name>
    <name evidence="1" type="ORF">PBI_ANDREW_15</name>
</gene>
<evidence type="ECO:0000313" key="2">
    <source>
        <dbReference type="Proteomes" id="UP000274668"/>
    </source>
</evidence>
<evidence type="ECO:0000313" key="1">
    <source>
        <dbReference type="EMBL" id="AYN56884.1"/>
    </source>
</evidence>
<dbReference type="Proteomes" id="UP000274668">
    <property type="component" value="Segment"/>
</dbReference>
<reference evidence="1 2" key="1">
    <citation type="submission" date="2018-09" db="EMBL/GenBank/DDBJ databases">
        <authorList>
            <person name="Rimple P.A."/>
            <person name="Stoner T.H."/>
            <person name="Garlena R.A."/>
            <person name="Russell D.A."/>
            <person name="Pope W.H."/>
            <person name="Jacobs-Sera D."/>
            <person name="Hatfull G.F."/>
        </authorList>
    </citation>
    <scope>NUCLEOTIDE SEQUENCE [LARGE SCALE GENOMIC DNA]</scope>
</reference>
<protein>
    <submittedName>
        <fullName evidence="1">Tail assembly chaperone</fullName>
    </submittedName>
</protein>
<dbReference type="EMBL" id="MH834595">
    <property type="protein sequence ID" value="AYN56884.1"/>
    <property type="molecule type" value="Genomic_DNA"/>
</dbReference>
<sequence>MTFEVPASKASIKQNQFEFKVPGERKARSLPLLKFVPLGLRSRLAEAAKPIQAAQAAGQDPALEDLQVLGSIQLELLNKYSPGLVDLVDDDQLGAILAAWQEASKITVGESRASVSS</sequence>
<dbReference type="KEGG" id="vg:55006931"/>
<organism evidence="1 2">
    <name type="scientific">Arthrobacter phage Andrew</name>
    <dbReference type="NCBI Taxonomy" id="2419946"/>
    <lineage>
        <taxon>Viruses</taxon>
        <taxon>Duplodnaviria</taxon>
        <taxon>Heunggongvirae</taxon>
        <taxon>Uroviricota</taxon>
        <taxon>Caudoviricetes</taxon>
        <taxon>Andrewvirus</taxon>
        <taxon>Andrewvirus andrew</taxon>
    </lineage>
</organism>